<keyword evidence="2" id="KW-1185">Reference proteome</keyword>
<evidence type="ECO:0000313" key="1">
    <source>
        <dbReference type="EMBL" id="KAI3740071.1"/>
    </source>
</evidence>
<reference evidence="1 2" key="2">
    <citation type="journal article" date="2022" name="Mol. Ecol. Resour.">
        <title>The genomes of chicory, endive, great burdock and yacon provide insights into Asteraceae paleo-polyploidization history and plant inulin production.</title>
        <authorList>
            <person name="Fan W."/>
            <person name="Wang S."/>
            <person name="Wang H."/>
            <person name="Wang A."/>
            <person name="Jiang F."/>
            <person name="Liu H."/>
            <person name="Zhao H."/>
            <person name="Xu D."/>
            <person name="Zhang Y."/>
        </authorList>
    </citation>
    <scope>NUCLEOTIDE SEQUENCE [LARGE SCALE GENOMIC DNA]</scope>
    <source>
        <strain evidence="2">cv. Punajuju</strain>
        <tissue evidence="1">Leaves</tissue>
    </source>
</reference>
<accession>A0ACB9D0N1</accession>
<dbReference type="Proteomes" id="UP001055811">
    <property type="component" value="Linkage Group LG05"/>
</dbReference>
<reference evidence="2" key="1">
    <citation type="journal article" date="2022" name="Mol. Ecol. Resour.">
        <title>The genomes of chicory, endive, great burdock and yacon provide insights into Asteraceae palaeo-polyploidization history and plant inulin production.</title>
        <authorList>
            <person name="Fan W."/>
            <person name="Wang S."/>
            <person name="Wang H."/>
            <person name="Wang A."/>
            <person name="Jiang F."/>
            <person name="Liu H."/>
            <person name="Zhao H."/>
            <person name="Xu D."/>
            <person name="Zhang Y."/>
        </authorList>
    </citation>
    <scope>NUCLEOTIDE SEQUENCE [LARGE SCALE GENOMIC DNA]</scope>
    <source>
        <strain evidence="2">cv. Punajuju</strain>
    </source>
</reference>
<evidence type="ECO:0000313" key="2">
    <source>
        <dbReference type="Proteomes" id="UP001055811"/>
    </source>
</evidence>
<proteinExistence type="predicted"/>
<organism evidence="1 2">
    <name type="scientific">Cichorium intybus</name>
    <name type="common">Chicory</name>
    <dbReference type="NCBI Taxonomy" id="13427"/>
    <lineage>
        <taxon>Eukaryota</taxon>
        <taxon>Viridiplantae</taxon>
        <taxon>Streptophyta</taxon>
        <taxon>Embryophyta</taxon>
        <taxon>Tracheophyta</taxon>
        <taxon>Spermatophyta</taxon>
        <taxon>Magnoliopsida</taxon>
        <taxon>eudicotyledons</taxon>
        <taxon>Gunneridae</taxon>
        <taxon>Pentapetalae</taxon>
        <taxon>asterids</taxon>
        <taxon>campanulids</taxon>
        <taxon>Asterales</taxon>
        <taxon>Asteraceae</taxon>
        <taxon>Cichorioideae</taxon>
        <taxon>Cichorieae</taxon>
        <taxon>Cichoriinae</taxon>
        <taxon>Cichorium</taxon>
    </lineage>
</organism>
<sequence length="71" mass="7624">MVTRGRAHQLTAEEPAITATVAGTYLLDSEPAAVMFDSGATHSFTSAICEFGKKTLRRPHSVLTMGIISSW</sequence>
<dbReference type="EMBL" id="CM042013">
    <property type="protein sequence ID" value="KAI3740071.1"/>
    <property type="molecule type" value="Genomic_DNA"/>
</dbReference>
<comment type="caution">
    <text evidence="1">The sequence shown here is derived from an EMBL/GenBank/DDBJ whole genome shotgun (WGS) entry which is preliminary data.</text>
</comment>
<gene>
    <name evidence="1" type="ORF">L2E82_30489</name>
</gene>
<name>A0ACB9D0N1_CICIN</name>
<protein>
    <submittedName>
        <fullName evidence="1">Uncharacterized protein</fullName>
    </submittedName>
</protein>